<dbReference type="PANTHER" id="PTHR24016:SF0">
    <property type="entry name" value="CONSERVED OLIGOMERIC GOLGI COMPLEX SUBUNIT 4"/>
    <property type="match status" value="1"/>
</dbReference>
<comment type="caution">
    <text evidence="2">The sequence shown here is derived from an EMBL/GenBank/DDBJ whole genome shotgun (WGS) entry which is preliminary data.</text>
</comment>
<sequence length="183" mass="21279">MRPNRLENRFDKYDFRRLSKLAYDINSYKSNLLEVGGSEPREIELYLEKILSLIQLGEDYTDYMVSKIRSLCSVSPEVLPNATKTFKSGNLSKVVQDVTCYYVILEDYFMVGNEIQEDELNYKIGIKFCKKSRMKALELCGSQPQLDVSQISKIFSRRIPRNIVVRIVNIEHMLALLLNCTLF</sequence>
<dbReference type="Pfam" id="PF08318">
    <property type="entry name" value="COG4_m"/>
    <property type="match status" value="1"/>
</dbReference>
<feature type="domain" description="COG4 transport protein middle alpha-helical bundle" evidence="1">
    <location>
        <begin position="13"/>
        <end position="111"/>
    </location>
</feature>
<name>A0AAV3RDA2_LITER</name>
<evidence type="ECO:0000313" key="3">
    <source>
        <dbReference type="Proteomes" id="UP001454036"/>
    </source>
</evidence>
<dbReference type="InterPro" id="IPR048682">
    <property type="entry name" value="COG4"/>
</dbReference>
<keyword evidence="3" id="KW-1185">Reference proteome</keyword>
<organism evidence="2 3">
    <name type="scientific">Lithospermum erythrorhizon</name>
    <name type="common">Purple gromwell</name>
    <name type="synonym">Lithospermum officinale var. erythrorhizon</name>
    <dbReference type="NCBI Taxonomy" id="34254"/>
    <lineage>
        <taxon>Eukaryota</taxon>
        <taxon>Viridiplantae</taxon>
        <taxon>Streptophyta</taxon>
        <taxon>Embryophyta</taxon>
        <taxon>Tracheophyta</taxon>
        <taxon>Spermatophyta</taxon>
        <taxon>Magnoliopsida</taxon>
        <taxon>eudicotyledons</taxon>
        <taxon>Gunneridae</taxon>
        <taxon>Pentapetalae</taxon>
        <taxon>asterids</taxon>
        <taxon>lamiids</taxon>
        <taxon>Boraginales</taxon>
        <taxon>Boraginaceae</taxon>
        <taxon>Boraginoideae</taxon>
        <taxon>Lithospermeae</taxon>
        <taxon>Lithospermum</taxon>
    </lineage>
</organism>
<dbReference type="AlphaFoldDB" id="A0AAV3RDA2"/>
<dbReference type="PANTHER" id="PTHR24016">
    <property type="entry name" value="CONSERVED OLIGOMERIC GOLGI COMPLEX SUBUNIT 4"/>
    <property type="match status" value="1"/>
</dbReference>
<dbReference type="InterPro" id="IPR013167">
    <property type="entry name" value="COG4_M"/>
</dbReference>
<dbReference type="EMBL" id="BAABME010008543">
    <property type="protein sequence ID" value="GAA0173311.1"/>
    <property type="molecule type" value="Genomic_DNA"/>
</dbReference>
<evidence type="ECO:0000259" key="1">
    <source>
        <dbReference type="Pfam" id="PF08318"/>
    </source>
</evidence>
<dbReference type="Proteomes" id="UP001454036">
    <property type="component" value="Unassembled WGS sequence"/>
</dbReference>
<protein>
    <submittedName>
        <fullName evidence="2">Membrane traffic protein</fullName>
    </submittedName>
</protein>
<proteinExistence type="predicted"/>
<accession>A0AAV3RDA2</accession>
<evidence type="ECO:0000313" key="2">
    <source>
        <dbReference type="EMBL" id="GAA0173311.1"/>
    </source>
</evidence>
<reference evidence="2 3" key="1">
    <citation type="submission" date="2024-01" db="EMBL/GenBank/DDBJ databases">
        <title>The complete chloroplast genome sequence of Lithospermum erythrorhizon: insights into the phylogenetic relationship among Boraginaceae species and the maternal lineages of purple gromwells.</title>
        <authorList>
            <person name="Okada T."/>
            <person name="Watanabe K."/>
        </authorList>
    </citation>
    <scope>NUCLEOTIDE SEQUENCE [LARGE SCALE GENOMIC DNA]</scope>
</reference>
<gene>
    <name evidence="2" type="ORF">LIER_26957</name>
</gene>